<dbReference type="InterPro" id="IPR003660">
    <property type="entry name" value="HAMP_dom"/>
</dbReference>
<dbReference type="Gene3D" id="6.10.340.10">
    <property type="match status" value="1"/>
</dbReference>
<dbReference type="STRING" id="329726.AM1_0017"/>
<feature type="domain" description="Histidine kinase" evidence="14">
    <location>
        <begin position="472"/>
        <end position="773"/>
    </location>
</feature>
<dbReference type="Pfam" id="PF02518">
    <property type="entry name" value="HATPase_c"/>
    <property type="match status" value="1"/>
</dbReference>
<evidence type="ECO:0000256" key="3">
    <source>
        <dbReference type="ARBA" id="ARBA00012438"/>
    </source>
</evidence>
<keyword evidence="12" id="KW-0175">Coiled coil</keyword>
<dbReference type="GO" id="GO:0000155">
    <property type="term" value="F:phosphorelay sensor kinase activity"/>
    <property type="evidence" value="ECO:0007669"/>
    <property type="project" value="InterPro"/>
</dbReference>
<comment type="subcellular location">
    <subcellularLocation>
        <location evidence="2">Cell membrane</location>
        <topology evidence="2">Multi-pass membrane protein</topology>
    </subcellularLocation>
</comment>
<dbReference type="HOGENOM" id="CLU_000445_114_10_3"/>
<dbReference type="InterPro" id="IPR003661">
    <property type="entry name" value="HisK_dim/P_dom"/>
</dbReference>
<dbReference type="CDD" id="cd12913">
    <property type="entry name" value="PDC1_MCP_like"/>
    <property type="match status" value="1"/>
</dbReference>
<dbReference type="PROSITE" id="PS50109">
    <property type="entry name" value="HIS_KIN"/>
    <property type="match status" value="1"/>
</dbReference>
<dbReference type="InterPro" id="IPR036890">
    <property type="entry name" value="HATPase_C_sf"/>
</dbReference>
<accession>B0C4Z4</accession>
<name>B0C4Z4_ACAM1</name>
<dbReference type="SMART" id="SM00304">
    <property type="entry name" value="HAMP"/>
    <property type="match status" value="1"/>
</dbReference>
<dbReference type="PROSITE" id="PS50885">
    <property type="entry name" value="HAMP"/>
    <property type="match status" value="1"/>
</dbReference>
<reference evidence="16 17" key="1">
    <citation type="journal article" date="2008" name="Proc. Natl. Acad. Sci. U.S.A.">
        <title>Niche adaptation and genome expansion in the chlorophyll d-producing cyanobacterium Acaryochloris marina.</title>
        <authorList>
            <person name="Swingley W.D."/>
            <person name="Chen M."/>
            <person name="Cheung P.C."/>
            <person name="Conrad A.L."/>
            <person name="Dejesa L.C."/>
            <person name="Hao J."/>
            <person name="Honchak B.M."/>
            <person name="Karbach L.E."/>
            <person name="Kurdoglu A."/>
            <person name="Lahiri S."/>
            <person name="Mastrian S.D."/>
            <person name="Miyashita H."/>
            <person name="Page L."/>
            <person name="Ramakrishna P."/>
            <person name="Satoh S."/>
            <person name="Sattley W.M."/>
            <person name="Shimada Y."/>
            <person name="Taylor H.L."/>
            <person name="Tomo T."/>
            <person name="Tsuchiya T."/>
            <person name="Wang Z.T."/>
            <person name="Raymond J."/>
            <person name="Mimuro M."/>
            <person name="Blankenship R.E."/>
            <person name="Touchman J.W."/>
        </authorList>
    </citation>
    <scope>NUCLEOTIDE SEQUENCE [LARGE SCALE GENOMIC DNA]</scope>
    <source>
        <strain evidence="17">MBIC 11017</strain>
    </source>
</reference>
<dbReference type="SMART" id="SM00387">
    <property type="entry name" value="HATPase_c"/>
    <property type="match status" value="1"/>
</dbReference>
<dbReference type="EC" id="2.7.13.3" evidence="3"/>
<keyword evidence="9 13" id="KW-1133">Transmembrane helix</keyword>
<dbReference type="InterPro" id="IPR003594">
    <property type="entry name" value="HATPase_dom"/>
</dbReference>
<dbReference type="SMART" id="SM00388">
    <property type="entry name" value="HisKA"/>
    <property type="match status" value="1"/>
</dbReference>
<evidence type="ECO:0000256" key="10">
    <source>
        <dbReference type="ARBA" id="ARBA00023012"/>
    </source>
</evidence>
<feature type="coiled-coil region" evidence="12">
    <location>
        <begin position="429"/>
        <end position="463"/>
    </location>
</feature>
<keyword evidence="10" id="KW-0902">Two-component regulatory system</keyword>
<dbReference type="InterPro" id="IPR005467">
    <property type="entry name" value="His_kinase_dom"/>
</dbReference>
<dbReference type="eggNOG" id="COG5000">
    <property type="taxonomic scope" value="Bacteria"/>
</dbReference>
<organism evidence="16 17">
    <name type="scientific">Acaryochloris marina (strain MBIC 11017)</name>
    <dbReference type="NCBI Taxonomy" id="329726"/>
    <lineage>
        <taxon>Bacteria</taxon>
        <taxon>Bacillati</taxon>
        <taxon>Cyanobacteriota</taxon>
        <taxon>Cyanophyceae</taxon>
        <taxon>Acaryochloridales</taxon>
        <taxon>Acaryochloridaceae</taxon>
        <taxon>Acaryochloris</taxon>
    </lineage>
</organism>
<evidence type="ECO:0000256" key="7">
    <source>
        <dbReference type="ARBA" id="ARBA00022692"/>
    </source>
</evidence>
<evidence type="ECO:0000256" key="6">
    <source>
        <dbReference type="ARBA" id="ARBA00022679"/>
    </source>
</evidence>
<dbReference type="Pfam" id="PF02743">
    <property type="entry name" value="dCache_1"/>
    <property type="match status" value="1"/>
</dbReference>
<evidence type="ECO:0000313" key="16">
    <source>
        <dbReference type="EMBL" id="ABW25106.1"/>
    </source>
</evidence>
<evidence type="ECO:0000313" key="17">
    <source>
        <dbReference type="Proteomes" id="UP000000268"/>
    </source>
</evidence>
<evidence type="ECO:0000256" key="1">
    <source>
        <dbReference type="ARBA" id="ARBA00000085"/>
    </source>
</evidence>
<keyword evidence="11 13" id="KW-0472">Membrane</keyword>
<evidence type="ECO:0000259" key="15">
    <source>
        <dbReference type="PROSITE" id="PS50885"/>
    </source>
</evidence>
<evidence type="ECO:0000256" key="4">
    <source>
        <dbReference type="ARBA" id="ARBA00022475"/>
    </source>
</evidence>
<evidence type="ECO:0000256" key="2">
    <source>
        <dbReference type="ARBA" id="ARBA00004651"/>
    </source>
</evidence>
<keyword evidence="8 16" id="KW-0418">Kinase</keyword>
<dbReference type="InterPro" id="IPR033479">
    <property type="entry name" value="dCache_1"/>
</dbReference>
<dbReference type="PANTHER" id="PTHR43065">
    <property type="entry name" value="SENSOR HISTIDINE KINASE"/>
    <property type="match status" value="1"/>
</dbReference>
<dbReference type="InterPro" id="IPR036097">
    <property type="entry name" value="HisK_dim/P_sf"/>
</dbReference>
<dbReference type="OrthoDB" id="567946at2"/>
<keyword evidence="4" id="KW-1003">Cell membrane</keyword>
<dbReference type="GO" id="GO:0005886">
    <property type="term" value="C:plasma membrane"/>
    <property type="evidence" value="ECO:0007669"/>
    <property type="project" value="UniProtKB-SubCell"/>
</dbReference>
<keyword evidence="7 13" id="KW-0812">Transmembrane</keyword>
<dbReference type="SUPFAM" id="SSF47384">
    <property type="entry name" value="Homodimeric domain of signal transducing histidine kinase"/>
    <property type="match status" value="1"/>
</dbReference>
<feature type="domain" description="HAMP" evidence="15">
    <location>
        <begin position="371"/>
        <end position="423"/>
    </location>
</feature>
<dbReference type="PANTHER" id="PTHR43065:SF48">
    <property type="entry name" value="HISTIDINE KINASE"/>
    <property type="match status" value="1"/>
</dbReference>
<evidence type="ECO:0000256" key="11">
    <source>
        <dbReference type="ARBA" id="ARBA00023136"/>
    </source>
</evidence>
<dbReference type="CDD" id="cd06225">
    <property type="entry name" value="HAMP"/>
    <property type="match status" value="1"/>
</dbReference>
<sequence>MFIQTLRSFPGKLARRHKLRTVLVVPFVLQVCGAVGLVGYLSFQNGQRSIESLAQQLTDEVEVHIAERTQTYLAAPHAVNQLNQNALELGQLSADNLNSMERHFWRQIQVFDRISYIQFGTPKGEFVGLAANDDGSFTYQVTEYSGDLQTYAIKQNGQRGKKLETSPNFEPQKRPWYLIPEKKDKPTWTDIYAWVNPPTLAITLGQPYYDQSGTFQGILATDLSIAQFSDFLQTLKIGKTGKSFILERSGLMVATSTAEEPFTPSEKGPQRLPALESKDPVVRATTQTLLDRFGTLQEISVRQQLTIDIEGKRYFLQVNPLRDQHGLDWLSVVVVPEADFMEQIYANTRSTIGLSVAALLFAILIGVSTARWVTNPILKINAAATAISSGDLQRSVALNRSDELGELARSFNQMVQDLRISLEERNVVVEALKKSEQQLAEYNRSLEQEVQQRTQELVQSEKMVALGQLTAGVAHEINTPLGAIQAAGENIASSLEKSMQQLPKILDQLQPEQTDAFFELLAMAQQQELLTSREERKLKRSLKKILAEKSLEPANDMASTLSKMGVSADLSSFLPILELPNNTEVLDVAYDLTVIHNNTQNIRLAVGRAAKIVFALKSYARQDLSNEKVKASVTDTVETVLTLYHNQIKHGIDLTKDFEDVPDILCYPEELAQVWTNLLHNAMQAMDYKGHIQLTIGQEQQGILVSFTDSGSGIPEDVQAKIFDPFFTTKPAGEGSGLGLDIVRKIVDKHQGKVECQSQPGHTRFEVWLPLEVS</sequence>
<dbReference type="Gene3D" id="3.30.565.10">
    <property type="entry name" value="Histidine kinase-like ATPase, C-terminal domain"/>
    <property type="match status" value="1"/>
</dbReference>
<keyword evidence="5" id="KW-0597">Phosphoprotein</keyword>
<comment type="catalytic activity">
    <reaction evidence="1">
        <text>ATP + protein L-histidine = ADP + protein N-phospho-L-histidine.</text>
        <dbReference type="EC" id="2.7.13.3"/>
    </reaction>
</comment>
<dbReference type="Gene3D" id="1.10.287.130">
    <property type="match status" value="1"/>
</dbReference>
<dbReference type="PRINTS" id="PR00344">
    <property type="entry name" value="BCTRLSENSOR"/>
</dbReference>
<protein>
    <recommendedName>
        <fullName evidence="3">histidine kinase</fullName>
        <ecNumber evidence="3">2.7.13.3</ecNumber>
    </recommendedName>
</protein>
<evidence type="ECO:0000256" key="13">
    <source>
        <dbReference type="SAM" id="Phobius"/>
    </source>
</evidence>
<proteinExistence type="predicted"/>
<dbReference type="EMBL" id="CP000828">
    <property type="protein sequence ID" value="ABW25106.1"/>
    <property type="molecule type" value="Genomic_DNA"/>
</dbReference>
<dbReference type="AlphaFoldDB" id="B0C4Z4"/>
<evidence type="ECO:0000256" key="12">
    <source>
        <dbReference type="SAM" id="Coils"/>
    </source>
</evidence>
<dbReference type="SUPFAM" id="SSF158472">
    <property type="entry name" value="HAMP domain-like"/>
    <property type="match status" value="1"/>
</dbReference>
<dbReference type="Gene3D" id="3.30.450.20">
    <property type="entry name" value="PAS domain"/>
    <property type="match status" value="1"/>
</dbReference>
<evidence type="ECO:0000256" key="9">
    <source>
        <dbReference type="ARBA" id="ARBA00022989"/>
    </source>
</evidence>
<dbReference type="Pfam" id="PF00672">
    <property type="entry name" value="HAMP"/>
    <property type="match status" value="1"/>
</dbReference>
<keyword evidence="17" id="KW-1185">Reference proteome</keyword>
<dbReference type="CDD" id="cd00082">
    <property type="entry name" value="HisKA"/>
    <property type="match status" value="1"/>
</dbReference>
<dbReference type="RefSeq" id="WP_012160728.1">
    <property type="nucleotide sequence ID" value="NC_009925.1"/>
</dbReference>
<feature type="transmembrane region" description="Helical" evidence="13">
    <location>
        <begin position="21"/>
        <end position="43"/>
    </location>
</feature>
<dbReference type="KEGG" id="amr:AM1_0017"/>
<dbReference type="SUPFAM" id="SSF55874">
    <property type="entry name" value="ATPase domain of HSP90 chaperone/DNA topoisomerase II/histidine kinase"/>
    <property type="match status" value="1"/>
</dbReference>
<evidence type="ECO:0000256" key="8">
    <source>
        <dbReference type="ARBA" id="ARBA00022777"/>
    </source>
</evidence>
<dbReference type="Proteomes" id="UP000000268">
    <property type="component" value="Chromosome"/>
</dbReference>
<evidence type="ECO:0000256" key="5">
    <source>
        <dbReference type="ARBA" id="ARBA00022553"/>
    </source>
</evidence>
<dbReference type="InterPro" id="IPR004358">
    <property type="entry name" value="Sig_transdc_His_kin-like_C"/>
</dbReference>
<keyword evidence="6" id="KW-0808">Transferase</keyword>
<evidence type="ECO:0000259" key="14">
    <source>
        <dbReference type="PROSITE" id="PS50109"/>
    </source>
</evidence>
<gene>
    <name evidence="16" type="ordered locus">AM1_0017</name>
</gene>